<dbReference type="InterPro" id="IPR050360">
    <property type="entry name" value="MFS_Sugar_Transporters"/>
</dbReference>
<evidence type="ECO:0000313" key="11">
    <source>
        <dbReference type="Proteomes" id="UP000799324"/>
    </source>
</evidence>
<evidence type="ECO:0000256" key="3">
    <source>
        <dbReference type="ARBA" id="ARBA00022448"/>
    </source>
</evidence>
<dbReference type="Proteomes" id="UP000799324">
    <property type="component" value="Unassembled WGS sequence"/>
</dbReference>
<dbReference type="GO" id="GO:0016020">
    <property type="term" value="C:membrane"/>
    <property type="evidence" value="ECO:0007669"/>
    <property type="project" value="UniProtKB-SubCell"/>
</dbReference>
<evidence type="ECO:0000256" key="2">
    <source>
        <dbReference type="ARBA" id="ARBA00010992"/>
    </source>
</evidence>
<dbReference type="PROSITE" id="PS50850">
    <property type="entry name" value="MFS"/>
    <property type="match status" value="1"/>
</dbReference>
<keyword evidence="6 8" id="KW-0472">Membrane</keyword>
<evidence type="ECO:0000256" key="5">
    <source>
        <dbReference type="ARBA" id="ARBA00022989"/>
    </source>
</evidence>
<dbReference type="PROSITE" id="PS00216">
    <property type="entry name" value="SUGAR_TRANSPORT_1"/>
    <property type="match status" value="2"/>
</dbReference>
<dbReference type="PANTHER" id="PTHR48022">
    <property type="entry name" value="PLASTIDIC GLUCOSE TRANSPORTER 4"/>
    <property type="match status" value="1"/>
</dbReference>
<proteinExistence type="inferred from homology"/>
<comment type="similarity">
    <text evidence="2 7">Belongs to the major facilitator superfamily. Sugar transporter (TC 2.A.1.1) family.</text>
</comment>
<dbReference type="EMBL" id="MU004327">
    <property type="protein sequence ID" value="KAF2657228.1"/>
    <property type="molecule type" value="Genomic_DNA"/>
</dbReference>
<keyword evidence="4 8" id="KW-0812">Transmembrane</keyword>
<dbReference type="SUPFAM" id="SSF103473">
    <property type="entry name" value="MFS general substrate transporter"/>
    <property type="match status" value="1"/>
</dbReference>
<dbReference type="AlphaFoldDB" id="A0A6A6TDZ8"/>
<feature type="transmembrane region" description="Helical" evidence="8">
    <location>
        <begin position="112"/>
        <end position="135"/>
    </location>
</feature>
<evidence type="ECO:0000256" key="6">
    <source>
        <dbReference type="ARBA" id="ARBA00023136"/>
    </source>
</evidence>
<dbReference type="PANTHER" id="PTHR48022:SF31">
    <property type="entry name" value="HEXOSE TRANSPORTER"/>
    <property type="match status" value="1"/>
</dbReference>
<organism evidence="10 11">
    <name type="scientific">Lophiostoma macrostomum CBS 122681</name>
    <dbReference type="NCBI Taxonomy" id="1314788"/>
    <lineage>
        <taxon>Eukaryota</taxon>
        <taxon>Fungi</taxon>
        <taxon>Dikarya</taxon>
        <taxon>Ascomycota</taxon>
        <taxon>Pezizomycotina</taxon>
        <taxon>Dothideomycetes</taxon>
        <taxon>Pleosporomycetidae</taxon>
        <taxon>Pleosporales</taxon>
        <taxon>Lophiostomataceae</taxon>
        <taxon>Lophiostoma</taxon>
    </lineage>
</organism>
<sequence length="497" mass="53766">MSRFASVKDTFRMSLTNAMVISVCVTDAVCIAYNGSLMGSLNVMPSYTDYFDLTTATTAVNTCSTMIGGTLVGPYTSYFSDKYGRKACIYLSCVINIIGAVLSGAAQNIGMFIAGRMIIGIGVAFAQTGAATYVAETTPPRLRSFALGLYYSCWAIGSLLAASIAYGTAALEPSTWAWRIPTVLQSALPIMAMGILLVLPESPRWLAAQDRPEEALRVLSKVNEAPEDDAVVQIQYREIVDTIAFEKTEGRKYALAECVRTPPNRLRFILALSVAPLTMLSGSNIITYYFGSMLNAAGVTAPRTQLQINCILSLWQLVIAITGSALAEKAGRKVLALVSLSGCCIFFFMLSGLTKAYGTSTNTSGIYGTVACMFLFLGAYSIGMTPLTAIYPSEVLSYRMRATGLAWYGIASNLAGVVAAMAFPYMMEALGWKTYIANAGWNILFVAFVYFYWVETKGKTLEEIDILFDGEKHSDVPNLGELDGVKEITVHTKDLDV</sequence>
<evidence type="ECO:0000256" key="7">
    <source>
        <dbReference type="RuleBase" id="RU003346"/>
    </source>
</evidence>
<accession>A0A6A6TDZ8</accession>
<feature type="transmembrane region" description="Helical" evidence="8">
    <location>
        <begin position="306"/>
        <end position="327"/>
    </location>
</feature>
<dbReference type="InterPro" id="IPR020846">
    <property type="entry name" value="MFS_dom"/>
</dbReference>
<feature type="domain" description="Major facilitator superfamily (MFS) profile" evidence="9">
    <location>
        <begin position="20"/>
        <end position="457"/>
    </location>
</feature>
<name>A0A6A6TDZ8_9PLEO</name>
<feature type="transmembrane region" description="Helical" evidence="8">
    <location>
        <begin position="365"/>
        <end position="384"/>
    </location>
</feature>
<feature type="transmembrane region" description="Helical" evidence="8">
    <location>
        <begin position="55"/>
        <end position="75"/>
    </location>
</feature>
<dbReference type="InterPro" id="IPR036259">
    <property type="entry name" value="MFS_trans_sf"/>
</dbReference>
<dbReference type="Pfam" id="PF00083">
    <property type="entry name" value="Sugar_tr"/>
    <property type="match status" value="1"/>
</dbReference>
<dbReference type="InterPro" id="IPR005828">
    <property type="entry name" value="MFS_sugar_transport-like"/>
</dbReference>
<feature type="transmembrane region" description="Helical" evidence="8">
    <location>
        <begin position="147"/>
        <end position="166"/>
    </location>
</feature>
<reference evidence="10" key="1">
    <citation type="journal article" date="2020" name="Stud. Mycol.">
        <title>101 Dothideomycetes genomes: a test case for predicting lifestyles and emergence of pathogens.</title>
        <authorList>
            <person name="Haridas S."/>
            <person name="Albert R."/>
            <person name="Binder M."/>
            <person name="Bloem J."/>
            <person name="Labutti K."/>
            <person name="Salamov A."/>
            <person name="Andreopoulos B."/>
            <person name="Baker S."/>
            <person name="Barry K."/>
            <person name="Bills G."/>
            <person name="Bluhm B."/>
            <person name="Cannon C."/>
            <person name="Castanera R."/>
            <person name="Culley D."/>
            <person name="Daum C."/>
            <person name="Ezra D."/>
            <person name="Gonzalez J."/>
            <person name="Henrissat B."/>
            <person name="Kuo A."/>
            <person name="Liang C."/>
            <person name="Lipzen A."/>
            <person name="Lutzoni F."/>
            <person name="Magnuson J."/>
            <person name="Mondo S."/>
            <person name="Nolan M."/>
            <person name="Ohm R."/>
            <person name="Pangilinan J."/>
            <person name="Park H.-J."/>
            <person name="Ramirez L."/>
            <person name="Alfaro M."/>
            <person name="Sun H."/>
            <person name="Tritt A."/>
            <person name="Yoshinaga Y."/>
            <person name="Zwiers L.-H."/>
            <person name="Turgeon B."/>
            <person name="Goodwin S."/>
            <person name="Spatafora J."/>
            <person name="Crous P."/>
            <person name="Grigoriev I."/>
        </authorList>
    </citation>
    <scope>NUCLEOTIDE SEQUENCE</scope>
    <source>
        <strain evidence="10">CBS 122681</strain>
    </source>
</reference>
<dbReference type="FunFam" id="1.20.1250.20:FF:000134">
    <property type="entry name" value="MFS sugar transporter protein"/>
    <property type="match status" value="1"/>
</dbReference>
<evidence type="ECO:0000256" key="8">
    <source>
        <dbReference type="SAM" id="Phobius"/>
    </source>
</evidence>
<feature type="transmembrane region" description="Helical" evidence="8">
    <location>
        <begin position="178"/>
        <end position="199"/>
    </location>
</feature>
<feature type="transmembrane region" description="Helical" evidence="8">
    <location>
        <begin position="405"/>
        <end position="423"/>
    </location>
</feature>
<evidence type="ECO:0000259" key="9">
    <source>
        <dbReference type="PROSITE" id="PS50850"/>
    </source>
</evidence>
<dbReference type="OrthoDB" id="6133115at2759"/>
<dbReference type="InterPro" id="IPR005829">
    <property type="entry name" value="Sugar_transporter_CS"/>
</dbReference>
<feature type="transmembrane region" description="Helical" evidence="8">
    <location>
        <begin position="334"/>
        <end position="353"/>
    </location>
</feature>
<protein>
    <submittedName>
        <fullName evidence="10">Hexose transporter</fullName>
    </submittedName>
</protein>
<evidence type="ECO:0000256" key="4">
    <source>
        <dbReference type="ARBA" id="ARBA00022692"/>
    </source>
</evidence>
<keyword evidence="11" id="KW-1185">Reference proteome</keyword>
<dbReference type="Gene3D" id="1.20.1250.20">
    <property type="entry name" value="MFS general substrate transporter like domains"/>
    <property type="match status" value="1"/>
</dbReference>
<comment type="subcellular location">
    <subcellularLocation>
        <location evidence="1">Membrane</location>
        <topology evidence="1">Multi-pass membrane protein</topology>
    </subcellularLocation>
</comment>
<feature type="transmembrane region" description="Helical" evidence="8">
    <location>
        <begin position="268"/>
        <end position="291"/>
    </location>
</feature>
<evidence type="ECO:0000313" key="10">
    <source>
        <dbReference type="EMBL" id="KAF2657228.1"/>
    </source>
</evidence>
<feature type="transmembrane region" description="Helical" evidence="8">
    <location>
        <begin position="87"/>
        <end position="106"/>
    </location>
</feature>
<dbReference type="GO" id="GO:0005351">
    <property type="term" value="F:carbohydrate:proton symporter activity"/>
    <property type="evidence" value="ECO:0007669"/>
    <property type="project" value="TreeGrafter"/>
</dbReference>
<keyword evidence="3 7" id="KW-0813">Transport</keyword>
<evidence type="ECO:0000256" key="1">
    <source>
        <dbReference type="ARBA" id="ARBA00004141"/>
    </source>
</evidence>
<keyword evidence="5 8" id="KW-1133">Transmembrane helix</keyword>
<dbReference type="NCBIfam" id="TIGR00879">
    <property type="entry name" value="SP"/>
    <property type="match status" value="1"/>
</dbReference>
<gene>
    <name evidence="10" type="ORF">K491DRAFT_595409</name>
</gene>
<feature type="transmembrane region" description="Helical" evidence="8">
    <location>
        <begin position="12"/>
        <end position="35"/>
    </location>
</feature>
<feature type="transmembrane region" description="Helical" evidence="8">
    <location>
        <begin position="435"/>
        <end position="454"/>
    </location>
</feature>
<dbReference type="PRINTS" id="PR00171">
    <property type="entry name" value="SUGRTRNSPORT"/>
</dbReference>
<dbReference type="InterPro" id="IPR003663">
    <property type="entry name" value="Sugar/inositol_transpt"/>
</dbReference>